<dbReference type="AlphaFoldDB" id="X1BRA5"/>
<keyword evidence="4" id="KW-0408">Iron</keyword>
<keyword evidence="5" id="KW-0411">Iron-sulfur</keyword>
<dbReference type="SFLD" id="SFLDG01082">
    <property type="entry name" value="B12-binding_domain_containing"/>
    <property type="match status" value="1"/>
</dbReference>
<organism evidence="7">
    <name type="scientific">marine sediment metagenome</name>
    <dbReference type="NCBI Taxonomy" id="412755"/>
    <lineage>
        <taxon>unclassified sequences</taxon>
        <taxon>metagenomes</taxon>
        <taxon>ecological metagenomes</taxon>
    </lineage>
</organism>
<dbReference type="InterPro" id="IPR051198">
    <property type="entry name" value="BchE-like"/>
</dbReference>
<dbReference type="PANTHER" id="PTHR43409">
    <property type="entry name" value="ANAEROBIC MAGNESIUM-PROTOPORPHYRIN IX MONOMETHYL ESTER CYCLASE-RELATED"/>
    <property type="match status" value="1"/>
</dbReference>
<comment type="caution">
    <text evidence="7">The sequence shown here is derived from an EMBL/GenBank/DDBJ whole genome shotgun (WGS) entry which is preliminary data.</text>
</comment>
<evidence type="ECO:0000256" key="4">
    <source>
        <dbReference type="ARBA" id="ARBA00023004"/>
    </source>
</evidence>
<dbReference type="GO" id="GO:0051536">
    <property type="term" value="F:iron-sulfur cluster binding"/>
    <property type="evidence" value="ECO:0007669"/>
    <property type="project" value="UniProtKB-KW"/>
</dbReference>
<dbReference type="GO" id="GO:0046872">
    <property type="term" value="F:metal ion binding"/>
    <property type="evidence" value="ECO:0007669"/>
    <property type="project" value="UniProtKB-KW"/>
</dbReference>
<dbReference type="EMBL" id="BART01018309">
    <property type="protein sequence ID" value="GAG74691.1"/>
    <property type="molecule type" value="Genomic_DNA"/>
</dbReference>
<dbReference type="SFLD" id="SFLDS00029">
    <property type="entry name" value="Radical_SAM"/>
    <property type="match status" value="1"/>
</dbReference>
<dbReference type="InterPro" id="IPR006158">
    <property type="entry name" value="Cobalamin-bd"/>
</dbReference>
<evidence type="ECO:0000256" key="5">
    <source>
        <dbReference type="ARBA" id="ARBA00023014"/>
    </source>
</evidence>
<dbReference type="InterPro" id="IPR058240">
    <property type="entry name" value="rSAM_sf"/>
</dbReference>
<protein>
    <recommendedName>
        <fullName evidence="6">B12-binding domain-containing protein</fullName>
    </recommendedName>
</protein>
<accession>X1BRA5</accession>
<evidence type="ECO:0000313" key="7">
    <source>
        <dbReference type="EMBL" id="GAG74691.1"/>
    </source>
</evidence>
<dbReference type="PROSITE" id="PS51332">
    <property type="entry name" value="B12_BINDING"/>
    <property type="match status" value="1"/>
</dbReference>
<dbReference type="SUPFAM" id="SSF102114">
    <property type="entry name" value="Radical SAM enzymes"/>
    <property type="match status" value="1"/>
</dbReference>
<evidence type="ECO:0000256" key="3">
    <source>
        <dbReference type="ARBA" id="ARBA00022723"/>
    </source>
</evidence>
<proteinExistence type="predicted"/>
<keyword evidence="3" id="KW-0479">Metal-binding</keyword>
<dbReference type="GO" id="GO:0003824">
    <property type="term" value="F:catalytic activity"/>
    <property type="evidence" value="ECO:0007669"/>
    <property type="project" value="InterPro"/>
</dbReference>
<dbReference type="GO" id="GO:0031419">
    <property type="term" value="F:cobalamin binding"/>
    <property type="evidence" value="ECO:0007669"/>
    <property type="project" value="InterPro"/>
</dbReference>
<comment type="cofactor">
    <cofactor evidence="1">
        <name>[4Fe-4S] cluster</name>
        <dbReference type="ChEBI" id="CHEBI:49883"/>
    </cofactor>
</comment>
<dbReference type="InterPro" id="IPR007197">
    <property type="entry name" value="rSAM"/>
</dbReference>
<evidence type="ECO:0000256" key="1">
    <source>
        <dbReference type="ARBA" id="ARBA00001966"/>
    </source>
</evidence>
<gene>
    <name evidence="7" type="ORF">S01H4_34582</name>
</gene>
<name>X1BRA5_9ZZZZ</name>
<feature type="domain" description="B12-binding" evidence="6">
    <location>
        <begin position="2"/>
        <end position="136"/>
    </location>
</feature>
<keyword evidence="2" id="KW-0949">S-adenosyl-L-methionine</keyword>
<sequence>MNKKIVLLYPENMSKLILVPPYSLMYLATAARKAGYDPVILDARVISSPNKKLDGELSDAEYLGVGAGMNFQVATALIASKTAKEYNVPVIWGGSFTTFHALDFIKFPYVDYIFLGGAERNFQDFLEKGPSKAHCIIYKNKGKVNSNYEEVSYDINDFFPPAWDLLNPEDYIRKYKDLRLMHITTSRGCPHRCLFCYQPSMWKQKWSYLTLENVKKEIINF</sequence>
<dbReference type="Gene3D" id="3.40.50.280">
    <property type="entry name" value="Cobalamin-binding domain"/>
    <property type="match status" value="1"/>
</dbReference>
<evidence type="ECO:0000256" key="2">
    <source>
        <dbReference type="ARBA" id="ARBA00022691"/>
    </source>
</evidence>
<evidence type="ECO:0000259" key="6">
    <source>
        <dbReference type="PROSITE" id="PS51332"/>
    </source>
</evidence>
<reference evidence="7" key="1">
    <citation type="journal article" date="2014" name="Front. Microbiol.">
        <title>High frequency of phylogenetically diverse reductive dehalogenase-homologous genes in deep subseafloor sedimentary metagenomes.</title>
        <authorList>
            <person name="Kawai M."/>
            <person name="Futagami T."/>
            <person name="Toyoda A."/>
            <person name="Takaki Y."/>
            <person name="Nishi S."/>
            <person name="Hori S."/>
            <person name="Arai W."/>
            <person name="Tsubouchi T."/>
            <person name="Morono Y."/>
            <person name="Uchiyama I."/>
            <person name="Ito T."/>
            <person name="Fujiyama A."/>
            <person name="Inagaki F."/>
            <person name="Takami H."/>
        </authorList>
    </citation>
    <scope>NUCLEOTIDE SEQUENCE</scope>
    <source>
        <strain evidence="7">Expedition CK06-06</strain>
    </source>
</reference>